<dbReference type="SUPFAM" id="SSF51905">
    <property type="entry name" value="FAD/NAD(P)-binding domain"/>
    <property type="match status" value="2"/>
</dbReference>
<keyword evidence="9" id="KW-1185">Reference proteome</keyword>
<evidence type="ECO:0000313" key="9">
    <source>
        <dbReference type="Proteomes" id="UP000194204"/>
    </source>
</evidence>
<dbReference type="PANTHER" id="PTHR43872">
    <property type="entry name" value="MONOOXYGENASE, PUTATIVE (AFU_ORTHOLOGUE AFUA_8G02570)-RELATED"/>
    <property type="match status" value="1"/>
</dbReference>
<sequence>MNNHYDVLIIGAGVSGIGMACHLARECPDKKVGILERRNALGGTWDLFRYPGIRTDSDMMSYGYKFRPWTDTSIFADAPSIRRYLHSAAEEYAVDKKIQFGVKITQTDWSNETRQWTVTAIDGVSGEIRQFTCHFLVAATGYYNYDQPYLPQFPGLEDFKGSIVHPQHWPESLDYKGKRVVVIGSGATAVTLLPAMANDTEHITMLQRSPSYIFSIPGRDKMAEFFKGILPPRWIYAWSRSRNIFFFSLLYKTSRYFPNLLKSFLLGLASRKVGPDFDMKNLTPKYMPWDERLCFVPDSNLFKVLKEGKASIVTDQIERITESGILLQSGKELPADIIVTATGLQLHLMGGIELSIDGQKQQSHNRMLYKGTLLQDIPNFAYLFGYINNAWTLKVDLSAEYICRLLKEMDRRGAMVVTPYAPAEEILADKHIFGALQSGYVKRSGAGLPRQGRSPNWSVPHDYKKDKEVLGQPLDDTALRWK</sequence>
<reference evidence="8 9" key="1">
    <citation type="submission" date="2017-01" db="EMBL/GenBank/DDBJ databases">
        <title>Deconstructing symbiosis and pathogenesis requirements using a combined genomic-metabolomic approach.</title>
        <authorList>
            <person name="Tobias N.J."/>
            <person name="Wolff H."/>
            <person name="Djahanschiri B."/>
            <person name="Ebersberger I."/>
            <person name="Bode H.B."/>
        </authorList>
    </citation>
    <scope>NUCLEOTIDE SEQUENCE [LARGE SCALE GENOMIC DNA]</scope>
    <source>
        <strain evidence="8 9">DSM 4764</strain>
    </source>
</reference>
<dbReference type="STRING" id="40578.Xbed_02746"/>
<proteinExistence type="inferred from homology"/>
<keyword evidence="6" id="KW-0560">Oxidoreductase</keyword>
<keyword evidence="5" id="KW-0521">NADP</keyword>
<dbReference type="OrthoDB" id="312624at2"/>
<dbReference type="EMBL" id="MUBK01000023">
    <property type="protein sequence ID" value="OTA19051.1"/>
    <property type="molecule type" value="Genomic_DNA"/>
</dbReference>
<dbReference type="Proteomes" id="UP000194204">
    <property type="component" value="Unassembled WGS sequence"/>
</dbReference>
<evidence type="ECO:0000256" key="4">
    <source>
        <dbReference type="ARBA" id="ARBA00022827"/>
    </source>
</evidence>
<dbReference type="GO" id="GO:0050661">
    <property type="term" value="F:NADP binding"/>
    <property type="evidence" value="ECO:0007669"/>
    <property type="project" value="InterPro"/>
</dbReference>
<gene>
    <name evidence="8" type="ORF">Xbed_02746</name>
</gene>
<dbReference type="GO" id="GO:0004499">
    <property type="term" value="F:N,N-dimethylaniline monooxygenase activity"/>
    <property type="evidence" value="ECO:0007669"/>
    <property type="project" value="InterPro"/>
</dbReference>
<dbReference type="GO" id="GO:0050660">
    <property type="term" value="F:flavin adenine dinucleotide binding"/>
    <property type="evidence" value="ECO:0007669"/>
    <property type="project" value="InterPro"/>
</dbReference>
<evidence type="ECO:0000256" key="1">
    <source>
        <dbReference type="ARBA" id="ARBA00001974"/>
    </source>
</evidence>
<evidence type="ECO:0000256" key="3">
    <source>
        <dbReference type="ARBA" id="ARBA00022630"/>
    </source>
</evidence>
<keyword evidence="7 8" id="KW-0503">Monooxygenase</keyword>
<evidence type="ECO:0000256" key="7">
    <source>
        <dbReference type="ARBA" id="ARBA00023033"/>
    </source>
</evidence>
<comment type="similarity">
    <text evidence="2">Belongs to the FAD-binding monooxygenase family.</text>
</comment>
<dbReference type="PANTHER" id="PTHR43872:SF1">
    <property type="entry name" value="MONOOXYGENASE, PUTATIVE (AFU_ORTHOLOGUE AFUA_8G02570)-RELATED"/>
    <property type="match status" value="1"/>
</dbReference>
<dbReference type="FunFam" id="3.50.50.60:FF:000228">
    <property type="entry name" value="FAD-containing monooxygenase EthA"/>
    <property type="match status" value="1"/>
</dbReference>
<comment type="caution">
    <text evidence="8">The sequence shown here is derived from an EMBL/GenBank/DDBJ whole genome shotgun (WGS) entry which is preliminary data.</text>
</comment>
<dbReference type="InterPro" id="IPR020946">
    <property type="entry name" value="Flavin_mOase-like"/>
</dbReference>
<comment type="cofactor">
    <cofactor evidence="1">
        <name>FAD</name>
        <dbReference type="ChEBI" id="CHEBI:57692"/>
    </cofactor>
</comment>
<name>A0A1Y2SK30_9GAMM</name>
<dbReference type="PRINTS" id="PR00469">
    <property type="entry name" value="PNDRDTASEII"/>
</dbReference>
<evidence type="ECO:0000256" key="5">
    <source>
        <dbReference type="ARBA" id="ARBA00022857"/>
    </source>
</evidence>
<dbReference type="Gene3D" id="3.50.50.60">
    <property type="entry name" value="FAD/NAD(P)-binding domain"/>
    <property type="match status" value="2"/>
</dbReference>
<organism evidence="8 9">
    <name type="scientific">Xenorhabdus beddingii</name>
    <dbReference type="NCBI Taxonomy" id="40578"/>
    <lineage>
        <taxon>Bacteria</taxon>
        <taxon>Pseudomonadati</taxon>
        <taxon>Pseudomonadota</taxon>
        <taxon>Gammaproteobacteria</taxon>
        <taxon>Enterobacterales</taxon>
        <taxon>Morganellaceae</taxon>
        <taxon>Xenorhabdus</taxon>
    </lineage>
</organism>
<dbReference type="InterPro" id="IPR036188">
    <property type="entry name" value="FAD/NAD-bd_sf"/>
</dbReference>
<evidence type="ECO:0000256" key="2">
    <source>
        <dbReference type="ARBA" id="ARBA00010139"/>
    </source>
</evidence>
<keyword evidence="4" id="KW-0274">FAD</keyword>
<evidence type="ECO:0000313" key="8">
    <source>
        <dbReference type="EMBL" id="OTA19051.1"/>
    </source>
</evidence>
<dbReference type="Pfam" id="PF00743">
    <property type="entry name" value="FMO-like"/>
    <property type="match status" value="1"/>
</dbReference>
<evidence type="ECO:0000256" key="6">
    <source>
        <dbReference type="ARBA" id="ARBA00023002"/>
    </source>
</evidence>
<keyword evidence="3" id="KW-0285">Flavoprotein</keyword>
<dbReference type="InterPro" id="IPR051820">
    <property type="entry name" value="FAD-binding_MO"/>
</dbReference>
<dbReference type="RefSeq" id="WP_086113452.1">
    <property type="nucleotide sequence ID" value="NZ_CAWNHF010000127.1"/>
</dbReference>
<accession>A0A1Y2SK30</accession>
<dbReference type="AlphaFoldDB" id="A0A1Y2SK30"/>
<protein>
    <submittedName>
        <fullName evidence="8">Putative monooxygenase</fullName>
    </submittedName>
</protein>